<feature type="transmembrane region" description="Helical" evidence="1">
    <location>
        <begin position="217"/>
        <end position="236"/>
    </location>
</feature>
<evidence type="ECO:0000313" key="4">
    <source>
        <dbReference type="Proteomes" id="UP000530928"/>
    </source>
</evidence>
<dbReference type="EMBL" id="JACDUR010000007">
    <property type="protein sequence ID" value="MBA2895347.1"/>
    <property type="molecule type" value="Genomic_DNA"/>
</dbReference>
<dbReference type="AlphaFoldDB" id="A0A7W0CQB6"/>
<dbReference type="RefSeq" id="WP_312894813.1">
    <property type="nucleotide sequence ID" value="NZ_BAABAM010000009.1"/>
</dbReference>
<dbReference type="GO" id="GO:0016717">
    <property type="term" value="F:oxidoreductase activity, acting on paired donors, with oxidation of a pair of donors resulting in the reduction of molecular oxygen to two molecules of water"/>
    <property type="evidence" value="ECO:0007669"/>
    <property type="project" value="TreeGrafter"/>
</dbReference>
<dbReference type="PIRSF" id="PIRSF015921">
    <property type="entry name" value="FA_sphinglp_des"/>
    <property type="match status" value="1"/>
</dbReference>
<dbReference type="InterPro" id="IPR005804">
    <property type="entry name" value="FA_desaturase_dom"/>
</dbReference>
<evidence type="ECO:0000259" key="2">
    <source>
        <dbReference type="Pfam" id="PF00487"/>
    </source>
</evidence>
<feature type="transmembrane region" description="Helical" evidence="1">
    <location>
        <begin position="33"/>
        <end position="53"/>
    </location>
</feature>
<evidence type="ECO:0000256" key="1">
    <source>
        <dbReference type="SAM" id="Phobius"/>
    </source>
</evidence>
<dbReference type="Proteomes" id="UP000530928">
    <property type="component" value="Unassembled WGS sequence"/>
</dbReference>
<name>A0A7W0CQB6_9ACTN</name>
<feature type="transmembrane region" description="Helical" evidence="1">
    <location>
        <begin position="59"/>
        <end position="81"/>
    </location>
</feature>
<dbReference type="CDD" id="cd03506">
    <property type="entry name" value="Delta6-FADS-like"/>
    <property type="match status" value="1"/>
</dbReference>
<keyword evidence="1" id="KW-0812">Transmembrane</keyword>
<dbReference type="InterPro" id="IPR012171">
    <property type="entry name" value="Fatty_acid_desaturase"/>
</dbReference>
<keyword evidence="1" id="KW-0472">Membrane</keyword>
<dbReference type="PANTHER" id="PTHR19353">
    <property type="entry name" value="FATTY ACID DESATURASE 2"/>
    <property type="match status" value="1"/>
</dbReference>
<organism evidence="3 4">
    <name type="scientific">Nonomuraea soli</name>
    <dbReference type="NCBI Taxonomy" id="1032476"/>
    <lineage>
        <taxon>Bacteria</taxon>
        <taxon>Bacillati</taxon>
        <taxon>Actinomycetota</taxon>
        <taxon>Actinomycetes</taxon>
        <taxon>Streptosporangiales</taxon>
        <taxon>Streptosporangiaceae</taxon>
        <taxon>Nonomuraea</taxon>
    </lineage>
</organism>
<sequence>MTTSAVEARGSDFAKLARKISDAGLLDRRPVYYAIRMSLCVLTVVAGLVAFVWVGDSWWTLAVAAFLAFAFGQIGFVSHDLGHLQVFRRRGPSTIAGRIFGNLGIGLGWEWWTDKHTRHHANPNHEDHDPDVSPAVIVWSQDQLRQSRGLPRFLARYQAYLFFPILTLEAWHLHIASYKALFRRGAKHRWLELALLTGHFAWYLALIFTVLSPVKALAFLAVHQALFGLYLGSTFAPNHKGMPTLTSESKLDYLRKQVLTARNVRGGVIIDVAMGGLNYQIEHHLFPNMPTPNLRHAQPIVRDYCAALGVPYEEAGLLGSYGQALRHLHEVGAPLRK</sequence>
<accession>A0A7W0CQB6</accession>
<evidence type="ECO:0000313" key="3">
    <source>
        <dbReference type="EMBL" id="MBA2895347.1"/>
    </source>
</evidence>
<comment type="caution">
    <text evidence="3">The sequence shown here is derived from an EMBL/GenBank/DDBJ whole genome shotgun (WGS) entry which is preliminary data.</text>
</comment>
<reference evidence="3 4" key="1">
    <citation type="submission" date="2020-07" db="EMBL/GenBank/DDBJ databases">
        <title>Genomic Encyclopedia of Type Strains, Phase IV (KMG-IV): sequencing the most valuable type-strain genomes for metagenomic binning, comparative biology and taxonomic classification.</title>
        <authorList>
            <person name="Goeker M."/>
        </authorList>
    </citation>
    <scope>NUCLEOTIDE SEQUENCE [LARGE SCALE GENOMIC DNA]</scope>
    <source>
        <strain evidence="3 4">DSM 45533</strain>
    </source>
</reference>
<proteinExistence type="predicted"/>
<feature type="domain" description="Fatty acid desaturase" evidence="2">
    <location>
        <begin position="57"/>
        <end position="313"/>
    </location>
</feature>
<feature type="transmembrane region" description="Helical" evidence="1">
    <location>
        <begin position="190"/>
        <end position="211"/>
    </location>
</feature>
<gene>
    <name evidence="3" type="ORF">HNR30_006733</name>
</gene>
<keyword evidence="1" id="KW-1133">Transmembrane helix</keyword>
<keyword evidence="4" id="KW-1185">Reference proteome</keyword>
<protein>
    <submittedName>
        <fullName evidence="3">Fatty acid desaturase</fullName>
    </submittedName>
</protein>
<dbReference type="GO" id="GO:0016020">
    <property type="term" value="C:membrane"/>
    <property type="evidence" value="ECO:0007669"/>
    <property type="project" value="TreeGrafter"/>
</dbReference>
<dbReference type="GO" id="GO:0008610">
    <property type="term" value="P:lipid biosynthetic process"/>
    <property type="evidence" value="ECO:0007669"/>
    <property type="project" value="UniProtKB-ARBA"/>
</dbReference>
<dbReference type="Pfam" id="PF00487">
    <property type="entry name" value="FA_desaturase"/>
    <property type="match status" value="1"/>
</dbReference>
<feature type="transmembrane region" description="Helical" evidence="1">
    <location>
        <begin position="157"/>
        <end position="178"/>
    </location>
</feature>
<dbReference type="PANTHER" id="PTHR19353:SF19">
    <property type="entry name" value="DELTA(5) FATTY ACID DESATURASE C-RELATED"/>
    <property type="match status" value="1"/>
</dbReference>